<comment type="caution">
    <text evidence="15">The sequence shown here is derived from an EMBL/GenBank/DDBJ whole genome shotgun (WGS) entry which is preliminary data.</text>
</comment>
<dbReference type="InterPro" id="IPR000504">
    <property type="entry name" value="RRM_dom"/>
</dbReference>
<evidence type="ECO:0000313" key="15">
    <source>
        <dbReference type="EMBL" id="KAL1582091.1"/>
    </source>
</evidence>
<evidence type="ECO:0000259" key="14">
    <source>
        <dbReference type="PROSITE" id="PS50102"/>
    </source>
</evidence>
<dbReference type="GO" id="GO:0003723">
    <property type="term" value="F:RNA binding"/>
    <property type="evidence" value="ECO:0007669"/>
    <property type="project" value="UniProtKB-UniRule"/>
</dbReference>
<keyword evidence="4" id="KW-0812">Transmembrane</keyword>
<evidence type="ECO:0000256" key="4">
    <source>
        <dbReference type="ARBA" id="ARBA00022692"/>
    </source>
</evidence>
<evidence type="ECO:0000256" key="11">
    <source>
        <dbReference type="PROSITE-ProRule" id="PRU00176"/>
    </source>
</evidence>
<keyword evidence="16" id="KW-1185">Reference proteome</keyword>
<dbReference type="InterPro" id="IPR034260">
    <property type="entry name" value="Yme2_RRM"/>
</dbReference>
<evidence type="ECO:0000256" key="10">
    <source>
        <dbReference type="ARBA" id="ARBA00025276"/>
    </source>
</evidence>
<evidence type="ECO:0000313" key="16">
    <source>
        <dbReference type="Proteomes" id="UP000803884"/>
    </source>
</evidence>
<evidence type="ECO:0000256" key="12">
    <source>
        <dbReference type="RuleBase" id="RU367108"/>
    </source>
</evidence>
<dbReference type="GO" id="GO:0006397">
    <property type="term" value="P:mRNA processing"/>
    <property type="evidence" value="ECO:0007669"/>
    <property type="project" value="UniProtKB-UniRule"/>
</dbReference>
<dbReference type="CDD" id="cd12433">
    <property type="entry name" value="RRM_Yme2p_like"/>
    <property type="match status" value="1"/>
</dbReference>
<evidence type="ECO:0000256" key="1">
    <source>
        <dbReference type="ARBA" id="ARBA00004434"/>
    </source>
</evidence>
<evidence type="ECO:0000256" key="8">
    <source>
        <dbReference type="ARBA" id="ARBA00023128"/>
    </source>
</evidence>
<dbReference type="GeneID" id="96010615"/>
<evidence type="ECO:0000256" key="6">
    <source>
        <dbReference type="ARBA" id="ARBA00022946"/>
    </source>
</evidence>
<dbReference type="InterPro" id="IPR012677">
    <property type="entry name" value="Nucleotide-bd_a/b_plait_sf"/>
</dbReference>
<dbReference type="Gene3D" id="3.30.70.330">
    <property type="match status" value="1"/>
</dbReference>
<protein>
    <recommendedName>
        <fullName evidence="3 12">Mitochondrial escape protein 2</fullName>
    </recommendedName>
</protein>
<accession>A0AB34KDC5</accession>
<evidence type="ECO:0000256" key="5">
    <source>
        <dbReference type="ARBA" id="ARBA00022792"/>
    </source>
</evidence>
<dbReference type="InterPro" id="IPR035979">
    <property type="entry name" value="RBD_domain_sf"/>
</dbReference>
<dbReference type="InterPro" id="IPR039627">
    <property type="entry name" value="Yme2_C"/>
</dbReference>
<evidence type="ECO:0000256" key="9">
    <source>
        <dbReference type="ARBA" id="ARBA00023136"/>
    </source>
</evidence>
<keyword evidence="7" id="KW-1133">Transmembrane helix</keyword>
<name>A0AB34KDC5_9PEZI</name>
<keyword evidence="5 12" id="KW-0999">Mitochondrion inner membrane</keyword>
<keyword evidence="12" id="KW-0507">mRNA processing</keyword>
<comment type="similarity">
    <text evidence="2 12">Belongs to the YME2 family.</text>
</comment>
<dbReference type="Proteomes" id="UP000803884">
    <property type="component" value="Unassembled WGS sequence"/>
</dbReference>
<keyword evidence="11 12" id="KW-0694">RNA-binding</keyword>
<dbReference type="RefSeq" id="XP_069225198.1">
    <property type="nucleotide sequence ID" value="XM_069377777.1"/>
</dbReference>
<feature type="domain" description="RRM" evidence="14">
    <location>
        <begin position="183"/>
        <end position="275"/>
    </location>
</feature>
<keyword evidence="6" id="KW-0809">Transit peptide</keyword>
<keyword evidence="8 12" id="KW-0496">Mitochondrion</keyword>
<feature type="region of interest" description="Disordered" evidence="13">
    <location>
        <begin position="606"/>
        <end position="625"/>
    </location>
</feature>
<evidence type="ECO:0000256" key="13">
    <source>
        <dbReference type="SAM" id="MobiDB-lite"/>
    </source>
</evidence>
<organism evidence="15 16">
    <name type="scientific">Cladosporium halotolerans</name>
    <dbReference type="NCBI Taxonomy" id="1052096"/>
    <lineage>
        <taxon>Eukaryota</taxon>
        <taxon>Fungi</taxon>
        <taxon>Dikarya</taxon>
        <taxon>Ascomycota</taxon>
        <taxon>Pezizomycotina</taxon>
        <taxon>Dothideomycetes</taxon>
        <taxon>Dothideomycetidae</taxon>
        <taxon>Cladosporiales</taxon>
        <taxon>Cladosporiaceae</taxon>
        <taxon>Cladosporium</taxon>
    </lineage>
</organism>
<evidence type="ECO:0000256" key="3">
    <source>
        <dbReference type="ARBA" id="ARBA00020222"/>
    </source>
</evidence>
<dbReference type="GO" id="GO:0005743">
    <property type="term" value="C:mitochondrial inner membrane"/>
    <property type="evidence" value="ECO:0007669"/>
    <property type="project" value="UniProtKB-SubCell"/>
</dbReference>
<sequence>MAQKRALQRLSALSAHLTGTRGVNAAVVKKRWNSGEAGENKTGHIQTNNLQSVLFFNNLLPVNLQWLFRIPWTLEKTFPKVLDRNETSSISAVNPVKVLEEAAKAKNIPEIKVLEVLPRLKEGGAFVKFSHNESTTSDAVSEAVREYLKENKVRPWWDPLARVKAKLVLGKPWVEDLFRLPSPRLKVEFLPSQPGAEAAELSQEQLYSFFRPYGKLLDIIAQPSDSKVLPRYAYLDFAQKRKAIMAKNCMHGYTVGEAQGGGKLGTIFRLTYEKKARFGWIKDWIFGHPRLVIPALAALVAGITVSVFDPLRTVAIKAHITRAFHVEDNVVFRWFKSQGEDLISKVKALQKHDDPGDAGMQVVWDDRKPQIEQIQAWLMETADTFIVVQGPRGAGKKELVLDHALKHKREAHKVLTLDCKPIQEARGDSATINAAAGQVGYWPVFSWMNSISGLIDLAAQGAAGVKTGFSETLENQLGKIWNNTASALKTIALDGRSKKDKDAKLGDDEYLEVHPERRPIVVIENFLHKSNEPGAALVYDKIAEWAARLTTSNIAHVIFLTTDVSYSKSLGKALPDRVFRQISLGDCSPEVAKRYVMNHIDFVDTDEEDSCKDEEGAKKLPPSQKRSDLQELDNVIGQLGGRLTELEYLARRLHAGETPTAAVKAMIEQSASEIQKIHIAAASEERQWTSQQAWQLIRNLAKSDALRYNEVLLTDAFSSGGEKALTALEQAELISIQSQNGRPYSIKPGRPIYGPAFQEMVKDRVLAAKMDLSLLSMQIGAENKSIDKYEQELKLLGGLPSQAGELKSRIYWLLGKIQGSQTKVEGYEKEAGDMKKVLQTEF</sequence>
<dbReference type="SUPFAM" id="SSF54928">
    <property type="entry name" value="RNA-binding domain, RBD"/>
    <property type="match status" value="1"/>
</dbReference>
<dbReference type="PANTHER" id="PTHR32198">
    <property type="entry name" value="MITOCHONDRIAL ESCAPE PROTEIN 2"/>
    <property type="match status" value="1"/>
</dbReference>
<keyword evidence="9" id="KW-0472">Membrane</keyword>
<evidence type="ECO:0000256" key="7">
    <source>
        <dbReference type="ARBA" id="ARBA00022989"/>
    </source>
</evidence>
<dbReference type="EMBL" id="JAAQHG020000069">
    <property type="protein sequence ID" value="KAL1582091.1"/>
    <property type="molecule type" value="Genomic_DNA"/>
</dbReference>
<dbReference type="PANTHER" id="PTHR32198:SF2">
    <property type="entry name" value="MITOCHONDRIAL ESCAPE PROTEIN 2"/>
    <property type="match status" value="1"/>
</dbReference>
<gene>
    <name evidence="15" type="ORF">WHR41_09173</name>
</gene>
<dbReference type="Pfam" id="PF00076">
    <property type="entry name" value="RRM_1"/>
    <property type="match status" value="1"/>
</dbReference>
<dbReference type="InterPro" id="IPR018850">
    <property type="entry name" value="Mt_escape_2_C"/>
</dbReference>
<dbReference type="Pfam" id="PF10443">
    <property type="entry name" value="RNA12"/>
    <property type="match status" value="1"/>
</dbReference>
<comment type="subcellular location">
    <subcellularLocation>
        <location evidence="1 12">Mitochondrion inner membrane</location>
        <topology evidence="1 12">Single-pass membrane protein</topology>
    </subcellularLocation>
</comment>
<reference evidence="15 16" key="1">
    <citation type="journal article" date="2020" name="Microbiol. Resour. Announc.">
        <title>Draft Genome Sequence of a Cladosporium Species Isolated from the Mesophotic Ascidian Didemnum maculosum.</title>
        <authorList>
            <person name="Gioti A."/>
            <person name="Siaperas R."/>
            <person name="Nikolaivits E."/>
            <person name="Le Goff G."/>
            <person name="Ouazzani J."/>
            <person name="Kotoulas G."/>
            <person name="Topakas E."/>
        </authorList>
    </citation>
    <scope>NUCLEOTIDE SEQUENCE [LARGE SCALE GENOMIC DNA]</scope>
    <source>
        <strain evidence="15 16">TM138-S3</strain>
    </source>
</reference>
<dbReference type="PROSITE" id="PS50102">
    <property type="entry name" value="RRM"/>
    <property type="match status" value="1"/>
</dbReference>
<dbReference type="AlphaFoldDB" id="A0AB34KDC5"/>
<comment type="function">
    <text evidence="10 12">Plays a role in maintaining the mitochondrial genome and in controlling the mtDNA escape. Involved in the regulation of mtDNA nucleotide structure and number. May have a dispensable role in early maturation of pre-rRNA.</text>
</comment>
<evidence type="ECO:0000256" key="2">
    <source>
        <dbReference type="ARBA" id="ARBA00010320"/>
    </source>
</evidence>
<proteinExistence type="inferred from homology"/>